<dbReference type="PANTHER" id="PTHR11803">
    <property type="entry name" value="2-IMINOBUTANOATE/2-IMINOPROPANOATE DEAMINASE RIDA"/>
    <property type="match status" value="1"/>
</dbReference>
<feature type="chain" id="PRO_5029867195" evidence="2">
    <location>
        <begin position="19"/>
        <end position="159"/>
    </location>
</feature>
<dbReference type="CDD" id="cd00448">
    <property type="entry name" value="YjgF_YER057c_UK114_family"/>
    <property type="match status" value="1"/>
</dbReference>
<evidence type="ECO:0000256" key="1">
    <source>
        <dbReference type="ARBA" id="ARBA00010552"/>
    </source>
</evidence>
<dbReference type="InterPro" id="IPR006175">
    <property type="entry name" value="YjgF/YER057c/UK114"/>
</dbReference>
<gene>
    <name evidence="3" type="ORF">GS399_07025</name>
</gene>
<reference evidence="3 4" key="1">
    <citation type="submission" date="2019-11" db="EMBL/GenBank/DDBJ databases">
        <title>Pedobacter sp. HMF7647 Genome sequencing and assembly.</title>
        <authorList>
            <person name="Kang H."/>
            <person name="Kim H."/>
            <person name="Joh K."/>
        </authorList>
    </citation>
    <scope>NUCLEOTIDE SEQUENCE [LARGE SCALE GENOMIC DNA]</scope>
    <source>
        <strain evidence="3 4">HMF7647</strain>
    </source>
</reference>
<dbReference type="GO" id="GO:0005829">
    <property type="term" value="C:cytosol"/>
    <property type="evidence" value="ECO:0007669"/>
    <property type="project" value="TreeGrafter"/>
</dbReference>
<keyword evidence="2" id="KW-0732">Signal</keyword>
<feature type="signal peptide" evidence="2">
    <location>
        <begin position="1"/>
        <end position="18"/>
    </location>
</feature>
<dbReference type="AlphaFoldDB" id="A0A7K1Y810"/>
<dbReference type="InterPro" id="IPR035959">
    <property type="entry name" value="RutC-like_sf"/>
</dbReference>
<dbReference type="Pfam" id="PF01042">
    <property type="entry name" value="Ribonuc_L-PSP"/>
    <property type="match status" value="1"/>
</dbReference>
<dbReference type="PANTHER" id="PTHR11803:SF58">
    <property type="entry name" value="PROTEIN HMF1-RELATED"/>
    <property type="match status" value="1"/>
</dbReference>
<accession>A0A7K1Y810</accession>
<name>A0A7K1Y810_9SPHI</name>
<evidence type="ECO:0000313" key="4">
    <source>
        <dbReference type="Proteomes" id="UP000466586"/>
    </source>
</evidence>
<dbReference type="Proteomes" id="UP000466586">
    <property type="component" value="Unassembled WGS sequence"/>
</dbReference>
<comment type="similarity">
    <text evidence="1">Belongs to the RutC family.</text>
</comment>
<dbReference type="RefSeq" id="WP_160843914.1">
    <property type="nucleotide sequence ID" value="NZ_WVHT01000003.1"/>
</dbReference>
<proteinExistence type="inferred from homology"/>
<dbReference type="EMBL" id="WVHT01000003">
    <property type="protein sequence ID" value="MXV50722.1"/>
    <property type="molecule type" value="Genomic_DNA"/>
</dbReference>
<keyword evidence="4" id="KW-1185">Reference proteome</keyword>
<organism evidence="3 4">
    <name type="scientific">Hufsiella arboris</name>
    <dbReference type="NCBI Taxonomy" id="2695275"/>
    <lineage>
        <taxon>Bacteria</taxon>
        <taxon>Pseudomonadati</taxon>
        <taxon>Bacteroidota</taxon>
        <taxon>Sphingobacteriia</taxon>
        <taxon>Sphingobacteriales</taxon>
        <taxon>Sphingobacteriaceae</taxon>
        <taxon>Hufsiella</taxon>
    </lineage>
</organism>
<evidence type="ECO:0000256" key="2">
    <source>
        <dbReference type="SAM" id="SignalP"/>
    </source>
</evidence>
<protein>
    <submittedName>
        <fullName evidence="3">RidA family protein</fullName>
    </submittedName>
</protein>
<dbReference type="Gene3D" id="3.30.1330.40">
    <property type="entry name" value="RutC-like"/>
    <property type="match status" value="1"/>
</dbReference>
<dbReference type="SUPFAM" id="SSF55298">
    <property type="entry name" value="YjgF-like"/>
    <property type="match status" value="1"/>
</dbReference>
<dbReference type="GO" id="GO:0019239">
    <property type="term" value="F:deaminase activity"/>
    <property type="evidence" value="ECO:0007669"/>
    <property type="project" value="TreeGrafter"/>
</dbReference>
<sequence length="159" mass="17558">MKKFLHLLFMFACTNCFAQTDSALVKFNNPPSVPPANGYSQSAEINLGNCKMLIISGQVALNSKGELVGAGNMRKQADQVFKNIRSIVDQAGGSLSDLVKISFFVTDLSQLKSIREVRNEYINLKNPPASTLIQVKSLFRDDLMIEIEATAILPLRNNH</sequence>
<evidence type="ECO:0000313" key="3">
    <source>
        <dbReference type="EMBL" id="MXV50722.1"/>
    </source>
</evidence>
<comment type="caution">
    <text evidence="3">The sequence shown here is derived from an EMBL/GenBank/DDBJ whole genome shotgun (WGS) entry which is preliminary data.</text>
</comment>